<dbReference type="GO" id="GO:0005524">
    <property type="term" value="F:ATP binding"/>
    <property type="evidence" value="ECO:0007669"/>
    <property type="project" value="UniProtKB-KW"/>
</dbReference>
<name>A0A6J6ZMJ3_9ZZZZ</name>
<organism evidence="6">
    <name type="scientific">freshwater metagenome</name>
    <dbReference type="NCBI Taxonomy" id="449393"/>
    <lineage>
        <taxon>unclassified sequences</taxon>
        <taxon>metagenomes</taxon>
        <taxon>ecological metagenomes</taxon>
    </lineage>
</organism>
<dbReference type="Pfam" id="PF00005">
    <property type="entry name" value="ABC_tran"/>
    <property type="match status" value="1"/>
</dbReference>
<evidence type="ECO:0000313" key="6">
    <source>
        <dbReference type="EMBL" id="CAB4821955.1"/>
    </source>
</evidence>
<dbReference type="PANTHER" id="PTHR42734">
    <property type="entry name" value="METAL TRANSPORT SYSTEM ATP-BINDING PROTEIN TM_0124-RELATED"/>
    <property type="match status" value="1"/>
</dbReference>
<dbReference type="InterPro" id="IPR027417">
    <property type="entry name" value="P-loop_NTPase"/>
</dbReference>
<dbReference type="PROSITE" id="PS50893">
    <property type="entry name" value="ABC_TRANSPORTER_2"/>
    <property type="match status" value="1"/>
</dbReference>
<feature type="domain" description="ABC transporter" evidence="5">
    <location>
        <begin position="5"/>
        <end position="245"/>
    </location>
</feature>
<evidence type="ECO:0000256" key="3">
    <source>
        <dbReference type="ARBA" id="ARBA00022741"/>
    </source>
</evidence>
<evidence type="ECO:0000313" key="8">
    <source>
        <dbReference type="EMBL" id="CAB5014465.1"/>
    </source>
</evidence>
<reference evidence="6" key="1">
    <citation type="submission" date="2020-05" db="EMBL/GenBank/DDBJ databases">
        <authorList>
            <person name="Chiriac C."/>
            <person name="Salcher M."/>
            <person name="Ghai R."/>
            <person name="Kavagutti S V."/>
        </authorList>
    </citation>
    <scope>NUCLEOTIDE SEQUENCE</scope>
</reference>
<dbReference type="EMBL" id="CAFABE010000014">
    <property type="protein sequence ID" value="CAB4821955.1"/>
    <property type="molecule type" value="Genomic_DNA"/>
</dbReference>
<dbReference type="GO" id="GO:0016887">
    <property type="term" value="F:ATP hydrolysis activity"/>
    <property type="evidence" value="ECO:0007669"/>
    <property type="project" value="InterPro"/>
</dbReference>
<dbReference type="SMART" id="SM00382">
    <property type="entry name" value="AAA"/>
    <property type="match status" value="1"/>
</dbReference>
<dbReference type="SUPFAM" id="SSF52540">
    <property type="entry name" value="P-loop containing nucleoside triphosphate hydrolases"/>
    <property type="match status" value="1"/>
</dbReference>
<keyword evidence="2" id="KW-0813">Transport</keyword>
<dbReference type="EMBL" id="CAFBPM010000003">
    <property type="protein sequence ID" value="CAB5014465.1"/>
    <property type="molecule type" value="Genomic_DNA"/>
</dbReference>
<dbReference type="Gene3D" id="3.40.50.300">
    <property type="entry name" value="P-loop containing nucleotide triphosphate hydrolases"/>
    <property type="match status" value="1"/>
</dbReference>
<keyword evidence="3" id="KW-0547">Nucleotide-binding</keyword>
<evidence type="ECO:0000256" key="1">
    <source>
        <dbReference type="ARBA" id="ARBA00005417"/>
    </source>
</evidence>
<sequence length="262" mass="28444">MTRVAGLRNVSVVRDEKVLLSLDRLEIESGSRWVLLGPNGSGKSTLLSILSGRLWPTTGEVELLGHRLGRVDLRTLRASLGFFSSSLARQLRPALSVHDVVLTGVDGALEPWWREYDDADHVRADHLLAELGVGQLSKKSLGIISDGERTHVLLARVLMSNPELLCLDEPAAGLDMGARERLLERLGAVMAAPKPEGAVLVTHHVEEIPPFMTHGALLREGALVASGPLEEVMTSKGISTTFGIEISLQRDRDGRYSARGKT</sequence>
<dbReference type="PANTHER" id="PTHR42734:SF5">
    <property type="entry name" value="IRON TRANSPORT SYSTEM ATP-BINDING PROTEIN HI_0361-RELATED"/>
    <property type="match status" value="1"/>
</dbReference>
<dbReference type="AlphaFoldDB" id="A0A6J6ZMJ3"/>
<evidence type="ECO:0000259" key="5">
    <source>
        <dbReference type="PROSITE" id="PS50893"/>
    </source>
</evidence>
<dbReference type="InterPro" id="IPR050153">
    <property type="entry name" value="Metal_Ion_Import_ABC"/>
</dbReference>
<dbReference type="InterPro" id="IPR003593">
    <property type="entry name" value="AAA+_ATPase"/>
</dbReference>
<protein>
    <submittedName>
        <fullName evidence="6">Unannotated protein</fullName>
    </submittedName>
</protein>
<keyword evidence="4" id="KW-0067">ATP-binding</keyword>
<dbReference type="EMBL" id="CAFBLT010000001">
    <property type="protein sequence ID" value="CAB4866879.1"/>
    <property type="molecule type" value="Genomic_DNA"/>
</dbReference>
<evidence type="ECO:0000313" key="7">
    <source>
        <dbReference type="EMBL" id="CAB4866879.1"/>
    </source>
</evidence>
<evidence type="ECO:0000256" key="2">
    <source>
        <dbReference type="ARBA" id="ARBA00022448"/>
    </source>
</evidence>
<evidence type="ECO:0000256" key="4">
    <source>
        <dbReference type="ARBA" id="ARBA00022840"/>
    </source>
</evidence>
<dbReference type="InterPro" id="IPR003439">
    <property type="entry name" value="ABC_transporter-like_ATP-bd"/>
</dbReference>
<comment type="similarity">
    <text evidence="1">Belongs to the ABC transporter superfamily.</text>
</comment>
<accession>A0A6J6ZMJ3</accession>
<gene>
    <name evidence="6" type="ORF">UFOPK3164_00478</name>
    <name evidence="7" type="ORF">UFOPK3427_00547</name>
    <name evidence="8" type="ORF">UFOPK4112_00510</name>
</gene>
<proteinExistence type="inferred from homology"/>